<evidence type="ECO:0000313" key="5">
    <source>
        <dbReference type="EMBL" id="CAB4218961.1"/>
    </source>
</evidence>
<protein>
    <submittedName>
        <fullName evidence="3">Uncharacterized protein</fullName>
    </submittedName>
</protein>
<name>A0A6J5Q0V1_9CAUD</name>
<feature type="compositionally biased region" description="Polar residues" evidence="1">
    <location>
        <begin position="22"/>
        <end position="39"/>
    </location>
</feature>
<reference evidence="3" key="1">
    <citation type="submission" date="2020-05" db="EMBL/GenBank/DDBJ databases">
        <authorList>
            <person name="Chiriac C."/>
            <person name="Salcher M."/>
            <person name="Ghai R."/>
            <person name="Kavagutti S V."/>
        </authorList>
    </citation>
    <scope>NUCLEOTIDE SEQUENCE</scope>
</reference>
<evidence type="ECO:0000313" key="3">
    <source>
        <dbReference type="EMBL" id="CAB4177953.1"/>
    </source>
</evidence>
<feature type="compositionally biased region" description="Low complexity" evidence="1">
    <location>
        <begin position="202"/>
        <end position="211"/>
    </location>
</feature>
<feature type="region of interest" description="Disordered" evidence="1">
    <location>
        <begin position="1"/>
        <end position="102"/>
    </location>
</feature>
<gene>
    <name evidence="3" type="ORF">UFOVP1011_13</name>
    <name evidence="4" type="ORF">UFOVP1162_51</name>
    <name evidence="5" type="ORF">UFOVP1611_54</name>
    <name evidence="2" type="ORF">UFOVP504_37</name>
</gene>
<dbReference type="EMBL" id="LR796485">
    <property type="protein sequence ID" value="CAB4147641.1"/>
    <property type="molecule type" value="Genomic_DNA"/>
</dbReference>
<feature type="region of interest" description="Disordered" evidence="1">
    <location>
        <begin position="202"/>
        <end position="240"/>
    </location>
</feature>
<dbReference type="EMBL" id="LR797465">
    <property type="protein sequence ID" value="CAB4218961.1"/>
    <property type="molecule type" value="Genomic_DNA"/>
</dbReference>
<dbReference type="EMBL" id="LR797101">
    <property type="protein sequence ID" value="CAB4187126.1"/>
    <property type="molecule type" value="Genomic_DNA"/>
</dbReference>
<accession>A0A6J5Q0V1</accession>
<evidence type="ECO:0000256" key="1">
    <source>
        <dbReference type="SAM" id="MobiDB-lite"/>
    </source>
</evidence>
<evidence type="ECO:0000313" key="2">
    <source>
        <dbReference type="EMBL" id="CAB4147641.1"/>
    </source>
</evidence>
<feature type="compositionally biased region" description="Low complexity" evidence="1">
    <location>
        <begin position="84"/>
        <end position="96"/>
    </location>
</feature>
<sequence length="251" mass="27439">MSESIEIATQGETAPAVETVPQPASDTAPDTGQEQQAETADQPDTPEEPKRKPWFQQRIDELTREKHEARRQADQLATYLRTIQQGQQPVSQQQEGQPPPGYVPASEVGRIAAQQLEAHQFNMACNDIADHGESTFRDFQTAVQNFQSLGGPPPALLEAVTALGKEEGARVYYELGMNPDEAMRLARLSPARMAVEVAKMAAKPAPSKPVSKLPPPITPIAAGRAEPGGEPDAKRDPAAWRSWYRAQEAKR</sequence>
<evidence type="ECO:0000313" key="4">
    <source>
        <dbReference type="EMBL" id="CAB4187126.1"/>
    </source>
</evidence>
<dbReference type="EMBL" id="LR796959">
    <property type="protein sequence ID" value="CAB4177953.1"/>
    <property type="molecule type" value="Genomic_DNA"/>
</dbReference>
<proteinExistence type="predicted"/>
<feature type="compositionally biased region" description="Basic and acidic residues" evidence="1">
    <location>
        <begin position="58"/>
        <end position="73"/>
    </location>
</feature>
<organism evidence="3">
    <name type="scientific">uncultured Caudovirales phage</name>
    <dbReference type="NCBI Taxonomy" id="2100421"/>
    <lineage>
        <taxon>Viruses</taxon>
        <taxon>Duplodnaviria</taxon>
        <taxon>Heunggongvirae</taxon>
        <taxon>Uroviricota</taxon>
        <taxon>Caudoviricetes</taxon>
        <taxon>Peduoviridae</taxon>
        <taxon>Maltschvirus</taxon>
        <taxon>Maltschvirus maltsch</taxon>
    </lineage>
</organism>